<sequence>MTPRRPALTSDLTGRELLRWYWRKDELVSFARRIGVGTGGGKQELTARLAAALDGEPFTEPRTTARRPSAPRLPEPLTEDTVLPEGQRCSQQLRAFFQQRIGPAFHFDAAMRDFVATGAGRTLGEAVTHWHATRDAGRPAIGAQFELNRFLREWHAAHPGAGRRAALQAWREHRSLPVDARPGA</sequence>
<dbReference type="Proteomes" id="UP000077701">
    <property type="component" value="Unassembled WGS sequence"/>
</dbReference>
<accession>A0A161LKU2</accession>
<feature type="region of interest" description="Disordered" evidence="1">
    <location>
        <begin position="56"/>
        <end position="79"/>
    </location>
</feature>
<evidence type="ECO:0000259" key="2">
    <source>
        <dbReference type="Pfam" id="PF20026"/>
    </source>
</evidence>
<evidence type="ECO:0000256" key="1">
    <source>
        <dbReference type="SAM" id="MobiDB-lite"/>
    </source>
</evidence>
<dbReference type="RefSeq" id="WP_068901787.1">
    <property type="nucleotide sequence ID" value="NZ_BDCX01000015.1"/>
</dbReference>
<dbReference type="AlphaFoldDB" id="A0A161LKU2"/>
<feature type="domain" description="DUF6434" evidence="2">
    <location>
        <begin position="75"/>
        <end position="132"/>
    </location>
</feature>
<dbReference type="InterPro" id="IPR045492">
    <property type="entry name" value="DUF6434"/>
</dbReference>
<dbReference type="OrthoDB" id="3185793at2"/>
<organism evidence="3 4">
    <name type="scientific">Planomonospora sphaerica</name>
    <dbReference type="NCBI Taxonomy" id="161355"/>
    <lineage>
        <taxon>Bacteria</taxon>
        <taxon>Bacillati</taxon>
        <taxon>Actinomycetota</taxon>
        <taxon>Actinomycetes</taxon>
        <taxon>Streptosporangiales</taxon>
        <taxon>Streptosporangiaceae</taxon>
        <taxon>Planomonospora</taxon>
    </lineage>
</organism>
<protein>
    <submittedName>
        <fullName evidence="3">Cytoplasmic protein</fullName>
    </submittedName>
</protein>
<evidence type="ECO:0000313" key="4">
    <source>
        <dbReference type="Proteomes" id="UP000077701"/>
    </source>
</evidence>
<reference evidence="3 4" key="1">
    <citation type="journal article" date="2016" name="Genome Announc.">
        <title>Draft Genome Sequence of Planomonospora sphaerica JCM9374, a Rare Actinomycete.</title>
        <authorList>
            <person name="Dohra H."/>
            <person name="Suzuki T."/>
            <person name="Inoue Y."/>
            <person name="Kodani S."/>
        </authorList>
    </citation>
    <scope>NUCLEOTIDE SEQUENCE [LARGE SCALE GENOMIC DNA]</scope>
    <source>
        <strain evidence="3 4">JCM 9374</strain>
    </source>
</reference>
<keyword evidence="4" id="KW-1185">Reference proteome</keyword>
<gene>
    <name evidence="3" type="ORF">PS9374_05644</name>
</gene>
<dbReference type="EMBL" id="BDCX01000015">
    <property type="protein sequence ID" value="GAT69964.1"/>
    <property type="molecule type" value="Genomic_DNA"/>
</dbReference>
<name>A0A161LKU2_9ACTN</name>
<comment type="caution">
    <text evidence="3">The sequence shown here is derived from an EMBL/GenBank/DDBJ whole genome shotgun (WGS) entry which is preliminary data.</text>
</comment>
<dbReference type="Pfam" id="PF20026">
    <property type="entry name" value="DUF6434"/>
    <property type="match status" value="1"/>
</dbReference>
<proteinExistence type="predicted"/>
<evidence type="ECO:0000313" key="3">
    <source>
        <dbReference type="EMBL" id="GAT69964.1"/>
    </source>
</evidence>
<dbReference type="Pfam" id="PF18953">
    <property type="entry name" value="SAP_new25"/>
    <property type="match status" value="1"/>
</dbReference>
<reference evidence="4" key="2">
    <citation type="submission" date="2016-04" db="EMBL/GenBank/DDBJ databases">
        <title>Planomonospora sphaerica JCM9374 whole genome shotgun sequence.</title>
        <authorList>
            <person name="Suzuki T."/>
            <person name="Dohra H."/>
            <person name="Kodani S."/>
        </authorList>
    </citation>
    <scope>NUCLEOTIDE SEQUENCE [LARGE SCALE GENOMIC DNA]</scope>
    <source>
        <strain evidence="4">JCM 9374</strain>
    </source>
</reference>